<evidence type="ECO:0000259" key="2">
    <source>
        <dbReference type="Pfam" id="PF09084"/>
    </source>
</evidence>
<dbReference type="InterPro" id="IPR015168">
    <property type="entry name" value="SsuA/THI5"/>
</dbReference>
<protein>
    <submittedName>
        <fullName evidence="3">ABC transporter ATP-binding protein</fullName>
    </submittedName>
</protein>
<name>A0A8B2P0E4_9HYPH</name>
<proteinExistence type="predicted"/>
<dbReference type="Gene3D" id="3.40.190.10">
    <property type="entry name" value="Periplasmic binding protein-like II"/>
    <property type="match status" value="2"/>
</dbReference>
<organism evidence="3 4">
    <name type="scientific">Acuticoccus sediminis</name>
    <dbReference type="NCBI Taxonomy" id="2184697"/>
    <lineage>
        <taxon>Bacteria</taxon>
        <taxon>Pseudomonadati</taxon>
        <taxon>Pseudomonadota</taxon>
        <taxon>Alphaproteobacteria</taxon>
        <taxon>Hyphomicrobiales</taxon>
        <taxon>Amorphaceae</taxon>
        <taxon>Acuticoccus</taxon>
    </lineage>
</organism>
<dbReference type="Pfam" id="PF09084">
    <property type="entry name" value="NMT1"/>
    <property type="match status" value="1"/>
</dbReference>
<evidence type="ECO:0000256" key="1">
    <source>
        <dbReference type="SAM" id="SignalP"/>
    </source>
</evidence>
<sequence>MFRFILAAAIFAAAGPASAQDHLRVLADWFINPDHAPIILAEARGEFGKRDLEVELVAPADPSAPPRLVAAGEGDIAITYQPSLYQQADEGLPVMRIGTLVGSPLNSLVVLDDGPVKTLADLKGKTVGYSVGGFEDALLGRMLREADLKLDDVTLVNVNFALTQALLSGRVAAVIGAFRNFELTQIEIEGKKGKAFLPEEHGVPSYEELIFIAHKDKADSPAFSRFLDAVGAAAEWAKANPAEAKKLFFAAQPDIDDRLNEAAFDATLDKFVTSPKVLDREGYEAFARFMTDAGLVKNLPPLASYATEIE</sequence>
<dbReference type="InterPro" id="IPR027939">
    <property type="entry name" value="NMT1/THI5"/>
</dbReference>
<dbReference type="GO" id="GO:0009228">
    <property type="term" value="P:thiamine biosynthetic process"/>
    <property type="evidence" value="ECO:0007669"/>
    <property type="project" value="InterPro"/>
</dbReference>
<dbReference type="Proteomes" id="UP000249590">
    <property type="component" value="Unassembled WGS sequence"/>
</dbReference>
<dbReference type="AlphaFoldDB" id="A0A8B2P0E4"/>
<keyword evidence="3" id="KW-0067">ATP-binding</keyword>
<dbReference type="RefSeq" id="WP_111343004.1">
    <property type="nucleotide sequence ID" value="NZ_JAIWKD010000001.1"/>
</dbReference>
<feature type="signal peptide" evidence="1">
    <location>
        <begin position="1"/>
        <end position="19"/>
    </location>
</feature>
<accession>A0A8B2P0E4</accession>
<feature type="domain" description="SsuA/THI5-like" evidence="2">
    <location>
        <begin position="32"/>
        <end position="244"/>
    </location>
</feature>
<feature type="chain" id="PRO_5032338256" evidence="1">
    <location>
        <begin position="20"/>
        <end position="310"/>
    </location>
</feature>
<keyword evidence="1" id="KW-0732">Signal</keyword>
<dbReference type="PANTHER" id="PTHR31528:SF3">
    <property type="entry name" value="THIAMINE BIOSYNTHESIS PROTEIN HI_0357-RELATED"/>
    <property type="match status" value="1"/>
</dbReference>
<evidence type="ECO:0000313" key="4">
    <source>
        <dbReference type="Proteomes" id="UP000249590"/>
    </source>
</evidence>
<keyword evidence="3" id="KW-0547">Nucleotide-binding</keyword>
<evidence type="ECO:0000313" key="3">
    <source>
        <dbReference type="EMBL" id="RAI03925.1"/>
    </source>
</evidence>
<dbReference type="OrthoDB" id="5348911at2"/>
<dbReference type="EMBL" id="QHHQ01000001">
    <property type="protein sequence ID" value="RAI03925.1"/>
    <property type="molecule type" value="Genomic_DNA"/>
</dbReference>
<comment type="caution">
    <text evidence="3">The sequence shown here is derived from an EMBL/GenBank/DDBJ whole genome shotgun (WGS) entry which is preliminary data.</text>
</comment>
<keyword evidence="4" id="KW-1185">Reference proteome</keyword>
<dbReference type="PANTHER" id="PTHR31528">
    <property type="entry name" value="4-AMINO-5-HYDROXYMETHYL-2-METHYLPYRIMIDINE PHOSPHATE SYNTHASE THI11-RELATED"/>
    <property type="match status" value="1"/>
</dbReference>
<dbReference type="SUPFAM" id="SSF53850">
    <property type="entry name" value="Periplasmic binding protein-like II"/>
    <property type="match status" value="1"/>
</dbReference>
<gene>
    <name evidence="3" type="ORF">DLJ53_05500</name>
</gene>
<dbReference type="GO" id="GO:0005524">
    <property type="term" value="F:ATP binding"/>
    <property type="evidence" value="ECO:0007669"/>
    <property type="project" value="UniProtKB-KW"/>
</dbReference>
<reference evidence="3 4" key="1">
    <citation type="submission" date="2018-05" db="EMBL/GenBank/DDBJ databases">
        <title>Acuticoccus sediminis sp. nov., isolated from deep-sea sediment of Indian Ocean.</title>
        <authorList>
            <person name="Liu X."/>
            <person name="Lai Q."/>
            <person name="Du Y."/>
            <person name="Sun F."/>
            <person name="Zhang X."/>
            <person name="Wang S."/>
            <person name="Shao Z."/>
        </authorList>
    </citation>
    <scope>NUCLEOTIDE SEQUENCE [LARGE SCALE GENOMIC DNA]</scope>
    <source>
        <strain evidence="3 4">PTG4-2</strain>
    </source>
</reference>